<organism evidence="2 3">
    <name type="scientific">Thermacetogenium phaeum</name>
    <dbReference type="NCBI Taxonomy" id="85874"/>
    <lineage>
        <taxon>Bacteria</taxon>
        <taxon>Bacillati</taxon>
        <taxon>Bacillota</taxon>
        <taxon>Clostridia</taxon>
        <taxon>Thermoanaerobacterales</taxon>
        <taxon>Thermoanaerobacteraceae</taxon>
        <taxon>Thermacetogenium</taxon>
    </lineage>
</organism>
<dbReference type="AlphaFoldDB" id="A0A101FGB6"/>
<comment type="caution">
    <text evidence="2">The sequence shown here is derived from an EMBL/GenBank/DDBJ whole genome shotgun (WGS) entry which is preliminary data.</text>
</comment>
<keyword evidence="1" id="KW-0175">Coiled coil</keyword>
<evidence type="ECO:0000256" key="1">
    <source>
        <dbReference type="SAM" id="Coils"/>
    </source>
</evidence>
<name>A0A101FGB6_9THEO</name>
<sequence>MITSMELKVLNALDDLEDLIQNSKKVLGKVLLSEEVLLDYIDRIRTLLPEEVHQAKWLSKERERLIREAQQEAERMLSEAREEVKRLTDESELTRQAKESAEEIIAQAKRVAREIKSGAADFADEILGQLEASLNKSMSIIGKAREELHQSKSN</sequence>
<evidence type="ECO:0000313" key="3">
    <source>
        <dbReference type="Proteomes" id="UP000053326"/>
    </source>
</evidence>
<protein>
    <submittedName>
        <fullName evidence="2">Archaeal/vacuolar-like H+-ATPase subunit H</fullName>
    </submittedName>
</protein>
<proteinExistence type="predicted"/>
<feature type="coiled-coil region" evidence="1">
    <location>
        <begin position="55"/>
        <end position="104"/>
    </location>
</feature>
<dbReference type="OMA" id="YAQANEV"/>
<dbReference type="EMBL" id="LGFO01000080">
    <property type="protein sequence ID" value="KUK36530.1"/>
    <property type="molecule type" value="Genomic_DNA"/>
</dbReference>
<gene>
    <name evidence="2" type="ORF">XD66_0763</name>
</gene>
<evidence type="ECO:0000313" key="2">
    <source>
        <dbReference type="EMBL" id="KUK36530.1"/>
    </source>
</evidence>
<reference evidence="3" key="1">
    <citation type="journal article" date="2015" name="MBio">
        <title>Genome-Resolved Metagenomic Analysis Reveals Roles for Candidate Phyla and Other Microbial Community Members in Biogeochemical Transformations in Oil Reservoirs.</title>
        <authorList>
            <person name="Hu P."/>
            <person name="Tom L."/>
            <person name="Singh A."/>
            <person name="Thomas B.C."/>
            <person name="Baker B.J."/>
            <person name="Piceno Y.M."/>
            <person name="Andersen G.L."/>
            <person name="Banfield J.F."/>
        </authorList>
    </citation>
    <scope>NUCLEOTIDE SEQUENCE [LARGE SCALE GENOMIC DNA]</scope>
</reference>
<accession>A0A101FGB6</accession>
<dbReference type="Proteomes" id="UP000053326">
    <property type="component" value="Unassembled WGS sequence"/>
</dbReference>